<dbReference type="GO" id="GO:0004104">
    <property type="term" value="F:cholinesterase activity"/>
    <property type="evidence" value="ECO:0007669"/>
    <property type="project" value="InterPro"/>
</dbReference>
<dbReference type="PRINTS" id="PR00878">
    <property type="entry name" value="CHOLNESTRASE"/>
</dbReference>
<dbReference type="Pfam" id="PF00135">
    <property type="entry name" value="COesterase"/>
    <property type="match status" value="1"/>
</dbReference>
<dbReference type="InterPro" id="IPR019819">
    <property type="entry name" value="Carboxylesterase_B_CS"/>
</dbReference>
<dbReference type="Gene3D" id="3.40.50.1820">
    <property type="entry name" value="alpha/beta hydrolase"/>
    <property type="match status" value="1"/>
</dbReference>
<dbReference type="PANTHER" id="PTHR43918:SF4">
    <property type="entry name" value="CARBOXYLIC ESTER HYDROLASE"/>
    <property type="match status" value="1"/>
</dbReference>
<reference evidence="7 8" key="1">
    <citation type="submission" date="2020-08" db="EMBL/GenBank/DDBJ databases">
        <title>Genomic Encyclopedia of Type Strains, Phase IV (KMG-IV): sequencing the most valuable type-strain genomes for metagenomic binning, comparative biology and taxonomic classification.</title>
        <authorList>
            <person name="Goeker M."/>
        </authorList>
    </citation>
    <scope>NUCLEOTIDE SEQUENCE [LARGE SCALE GENOMIC DNA]</scope>
    <source>
        <strain evidence="7 8">DSM 27471</strain>
    </source>
</reference>
<dbReference type="PROSITE" id="PS00941">
    <property type="entry name" value="CARBOXYLESTERASE_B_2"/>
    <property type="match status" value="1"/>
</dbReference>
<feature type="domain" description="Carboxylesterase type B" evidence="6">
    <location>
        <begin position="27"/>
        <end position="523"/>
    </location>
</feature>
<comment type="similarity">
    <text evidence="1 5">Belongs to the type-B carboxylesterase/lipase family.</text>
</comment>
<keyword evidence="3" id="KW-1015">Disulfide bond</keyword>
<evidence type="ECO:0000256" key="4">
    <source>
        <dbReference type="PIRSR" id="PIRSR600997-1"/>
    </source>
</evidence>
<dbReference type="InterPro" id="IPR002018">
    <property type="entry name" value="CarbesteraseB"/>
</dbReference>
<evidence type="ECO:0000256" key="5">
    <source>
        <dbReference type="RuleBase" id="RU361235"/>
    </source>
</evidence>
<feature type="active site" description="Charge relay system" evidence="4">
    <location>
        <position position="453"/>
    </location>
</feature>
<protein>
    <recommendedName>
        <fullName evidence="5">Carboxylic ester hydrolase</fullName>
        <ecNumber evidence="5">3.1.1.-</ecNumber>
    </recommendedName>
</protein>
<gene>
    <name evidence="7" type="ORF">FHX64_000477</name>
</gene>
<dbReference type="PROSITE" id="PS51257">
    <property type="entry name" value="PROKAR_LIPOPROTEIN"/>
    <property type="match status" value="1"/>
</dbReference>
<proteinExistence type="inferred from homology"/>
<dbReference type="InterPro" id="IPR000997">
    <property type="entry name" value="Cholinesterase"/>
</dbReference>
<evidence type="ECO:0000256" key="3">
    <source>
        <dbReference type="ARBA" id="ARBA00023157"/>
    </source>
</evidence>
<sequence length="544" mass="59882">MKKLVFLTLSVCFMMYSCTSQKKQDLSPRVKIANGILEGIQDSTTGVLKFLGIPFAKPPVGDLRWKAPQPVDNWKGVREAKKFGPRPMQANVFGDMHFRSDSMSEDCLYLNVWTPAKKNTKGLPVLVYFYGGGFVAGSSDEPRYDGASLAKKGIVVVTANYRLDVFGFFADSQLSAEAPYKASGNYGLLDQNAALKWVHQNIAAFGGDPDKVTIGGESAGSISVSEQMASPLSKGLIAGAIGESGAAINPTMAPVPLVQAEKEGDAFAKQIGYPALKDLRALSAKKLLELYVQSKRFGFPACIDGYFLPKPLPAIYEAREQAQVPLLVGWNSAEMTGLAFMTGKPYTTQNFIRQVKAAFPQNYNDILKAYPHANAKEVERSATDLASDGFIVYSTWKWFDLQRNNSTQPVYRYWFDNPRPPLTNTNLTPGLAGGEMKKSGNEPPMPKAIGAAHSQEIEYCLGNLYLSPWYAWRKKDYAVSDTMEDYFANFIKTGNPNGKDLPEWPAAAPDVPNPSVMWIKTRSIAIQATNDNRFSVLGKIYDKQ</sequence>
<accession>A0A7W5DNS6</accession>
<dbReference type="Proteomes" id="UP000544222">
    <property type="component" value="Unassembled WGS sequence"/>
</dbReference>
<organism evidence="7 8">
    <name type="scientific">Microbacter margulisiae</name>
    <dbReference type="NCBI Taxonomy" id="1350067"/>
    <lineage>
        <taxon>Bacteria</taxon>
        <taxon>Pseudomonadati</taxon>
        <taxon>Bacteroidota</taxon>
        <taxon>Bacteroidia</taxon>
        <taxon>Bacteroidales</taxon>
        <taxon>Porphyromonadaceae</taxon>
        <taxon>Microbacter</taxon>
    </lineage>
</organism>
<dbReference type="InterPro" id="IPR050654">
    <property type="entry name" value="AChE-related_enzymes"/>
</dbReference>
<dbReference type="PANTHER" id="PTHR43918">
    <property type="entry name" value="ACETYLCHOLINESTERASE"/>
    <property type="match status" value="1"/>
</dbReference>
<evidence type="ECO:0000256" key="1">
    <source>
        <dbReference type="ARBA" id="ARBA00005964"/>
    </source>
</evidence>
<dbReference type="AlphaFoldDB" id="A0A7W5DNS6"/>
<dbReference type="PROSITE" id="PS00122">
    <property type="entry name" value="CARBOXYLESTERASE_B_1"/>
    <property type="match status" value="1"/>
</dbReference>
<feature type="active site" description="Acyl-ester intermediate" evidence="4">
    <location>
        <position position="218"/>
    </location>
</feature>
<dbReference type="InterPro" id="IPR029058">
    <property type="entry name" value="AB_hydrolase_fold"/>
</dbReference>
<dbReference type="SUPFAM" id="SSF53474">
    <property type="entry name" value="alpha/beta-Hydrolases"/>
    <property type="match status" value="1"/>
</dbReference>
<dbReference type="RefSeq" id="WP_183412224.1">
    <property type="nucleotide sequence ID" value="NZ_JACHYB010000001.1"/>
</dbReference>
<feature type="active site" description="Charge relay system" evidence="4">
    <location>
        <position position="334"/>
    </location>
</feature>
<name>A0A7W5DNS6_9PORP</name>
<comment type="caution">
    <text evidence="7">The sequence shown here is derived from an EMBL/GenBank/DDBJ whole genome shotgun (WGS) entry which is preliminary data.</text>
</comment>
<dbReference type="InterPro" id="IPR019826">
    <property type="entry name" value="Carboxylesterase_B_AS"/>
</dbReference>
<evidence type="ECO:0000256" key="2">
    <source>
        <dbReference type="ARBA" id="ARBA00022801"/>
    </source>
</evidence>
<dbReference type="EMBL" id="JACHYB010000001">
    <property type="protein sequence ID" value="MBB3186314.1"/>
    <property type="molecule type" value="Genomic_DNA"/>
</dbReference>
<evidence type="ECO:0000259" key="6">
    <source>
        <dbReference type="Pfam" id="PF00135"/>
    </source>
</evidence>
<evidence type="ECO:0000313" key="8">
    <source>
        <dbReference type="Proteomes" id="UP000544222"/>
    </source>
</evidence>
<dbReference type="EC" id="3.1.1.-" evidence="5"/>
<keyword evidence="2 5" id="KW-0378">Hydrolase</keyword>
<evidence type="ECO:0000313" key="7">
    <source>
        <dbReference type="EMBL" id="MBB3186314.1"/>
    </source>
</evidence>
<keyword evidence="8" id="KW-1185">Reference proteome</keyword>